<dbReference type="CDD" id="cd06558">
    <property type="entry name" value="crotonase-like"/>
    <property type="match status" value="1"/>
</dbReference>
<keyword evidence="2" id="KW-0456">Lyase</keyword>
<dbReference type="InterPro" id="IPR029045">
    <property type="entry name" value="ClpP/crotonase-like_dom_sf"/>
</dbReference>
<comment type="similarity">
    <text evidence="1">Belongs to the enoyl-CoA hydratase/isomerase family.</text>
</comment>
<dbReference type="PANTHER" id="PTHR11941:SF54">
    <property type="entry name" value="ENOYL-COA HYDRATASE, MITOCHONDRIAL"/>
    <property type="match status" value="1"/>
</dbReference>
<dbReference type="InterPro" id="IPR014748">
    <property type="entry name" value="Enoyl-CoA_hydra_C"/>
</dbReference>
<dbReference type="FunFam" id="1.10.12.10:FF:000001">
    <property type="entry name" value="Probable enoyl-CoA hydratase, mitochondrial"/>
    <property type="match status" value="1"/>
</dbReference>
<dbReference type="Gene3D" id="1.10.12.10">
    <property type="entry name" value="Lyase 2-enoyl-coa Hydratase, Chain A, domain 2"/>
    <property type="match status" value="1"/>
</dbReference>
<dbReference type="EMBL" id="JACVVX010000001">
    <property type="protein sequence ID" value="MBD0413852.1"/>
    <property type="molecule type" value="Genomic_DNA"/>
</dbReference>
<dbReference type="Proteomes" id="UP000643405">
    <property type="component" value="Unassembled WGS sequence"/>
</dbReference>
<reference evidence="3" key="1">
    <citation type="submission" date="2020-09" db="EMBL/GenBank/DDBJ databases">
        <title>Genome seq and assembly of Tianweitania sp.</title>
        <authorList>
            <person name="Chhetri G."/>
        </authorList>
    </citation>
    <scope>NUCLEOTIDE SEQUENCE</scope>
    <source>
        <strain evidence="3">Rool2</strain>
    </source>
</reference>
<keyword evidence="4" id="KW-1185">Reference proteome</keyword>
<protein>
    <submittedName>
        <fullName evidence="3">Enoyl-CoA hydratase/isomerase family protein</fullName>
    </submittedName>
</protein>
<dbReference type="GO" id="GO:0006635">
    <property type="term" value="P:fatty acid beta-oxidation"/>
    <property type="evidence" value="ECO:0007669"/>
    <property type="project" value="TreeGrafter"/>
</dbReference>
<comment type="caution">
    <text evidence="3">The sequence shown here is derived from an EMBL/GenBank/DDBJ whole genome shotgun (WGS) entry which is preliminary data.</text>
</comment>
<dbReference type="Pfam" id="PF00378">
    <property type="entry name" value="ECH_1"/>
    <property type="match status" value="1"/>
</dbReference>
<dbReference type="SUPFAM" id="SSF52096">
    <property type="entry name" value="ClpP/crotonase"/>
    <property type="match status" value="1"/>
</dbReference>
<accession>A0A8J6PU98</accession>
<evidence type="ECO:0000256" key="1">
    <source>
        <dbReference type="ARBA" id="ARBA00005254"/>
    </source>
</evidence>
<dbReference type="NCBIfam" id="NF005073">
    <property type="entry name" value="PRK06495.1"/>
    <property type="match status" value="1"/>
</dbReference>
<evidence type="ECO:0000313" key="3">
    <source>
        <dbReference type="EMBL" id="MBD0413852.1"/>
    </source>
</evidence>
<dbReference type="GO" id="GO:0016836">
    <property type="term" value="F:hydro-lyase activity"/>
    <property type="evidence" value="ECO:0007669"/>
    <property type="project" value="UniProtKB-ARBA"/>
</dbReference>
<dbReference type="Gene3D" id="3.90.226.10">
    <property type="entry name" value="2-enoyl-CoA Hydratase, Chain A, domain 1"/>
    <property type="match status" value="1"/>
</dbReference>
<evidence type="ECO:0000256" key="2">
    <source>
        <dbReference type="ARBA" id="ARBA00023239"/>
    </source>
</evidence>
<proteinExistence type="inferred from homology"/>
<evidence type="ECO:0000313" key="4">
    <source>
        <dbReference type="Proteomes" id="UP000643405"/>
    </source>
</evidence>
<dbReference type="InterPro" id="IPR001753">
    <property type="entry name" value="Enoyl-CoA_hydra/iso"/>
</dbReference>
<dbReference type="PANTHER" id="PTHR11941">
    <property type="entry name" value="ENOYL-COA HYDRATASE-RELATED"/>
    <property type="match status" value="1"/>
</dbReference>
<gene>
    <name evidence="3" type="ORF">ICI42_04200</name>
</gene>
<dbReference type="AlphaFoldDB" id="A0A8J6PU98"/>
<organism evidence="3 4">
    <name type="scientific">Oryzicola mucosus</name>
    <dbReference type="NCBI Taxonomy" id="2767425"/>
    <lineage>
        <taxon>Bacteria</taxon>
        <taxon>Pseudomonadati</taxon>
        <taxon>Pseudomonadota</taxon>
        <taxon>Alphaproteobacteria</taxon>
        <taxon>Hyphomicrobiales</taxon>
        <taxon>Phyllobacteriaceae</taxon>
        <taxon>Oryzicola</taxon>
    </lineage>
</organism>
<name>A0A8J6PU98_9HYPH</name>
<sequence length="258" mass="28593">MLNNLIKVTIEDHVALVKMDSPPVNAWSLEFSEEMIQVFDELYDATDVRCIVVTGREKIFSAGADIKARGKVGGQPGDTTRHMRRMREVGNCIMESNKPVIAAVNGPALGVGMAPIINADIILASDNAFFCMPEIDIGLMGGASHTMRLFPHSLARRMILTGYRLPASEAYRRGIIEACVPLEELMDAAMEIARNIASKSPKALSLAKRAINTVANMPLRDGYRFEQNLTNEMVQHEDSKEAMRAFLEKRKPVFKDTI</sequence>
<dbReference type="RefSeq" id="WP_188163250.1">
    <property type="nucleotide sequence ID" value="NZ_JACVVX010000001.1"/>
</dbReference>